<organism evidence="2 3">
    <name type="scientific">Decorospora gaudefroyi</name>
    <dbReference type="NCBI Taxonomy" id="184978"/>
    <lineage>
        <taxon>Eukaryota</taxon>
        <taxon>Fungi</taxon>
        <taxon>Dikarya</taxon>
        <taxon>Ascomycota</taxon>
        <taxon>Pezizomycotina</taxon>
        <taxon>Dothideomycetes</taxon>
        <taxon>Pleosporomycetidae</taxon>
        <taxon>Pleosporales</taxon>
        <taxon>Pleosporineae</taxon>
        <taxon>Pleosporaceae</taxon>
        <taxon>Decorospora</taxon>
    </lineage>
</organism>
<gene>
    <name evidence="2" type="ORF">BDW02DRAFT_582759</name>
</gene>
<protein>
    <submittedName>
        <fullName evidence="2">Uncharacterized protein</fullName>
    </submittedName>
</protein>
<dbReference type="Proteomes" id="UP000800040">
    <property type="component" value="Unassembled WGS sequence"/>
</dbReference>
<sequence length="142" mass="15149">MIQGDMADASVDWTITNCSDGDARHSVGVTNTASTPLPGYSATTAPKLFTEAHAITTSSSSELFTGAKAEFGAAVGGIALIALVALGFFLWPMVSINRDSPYVSPSQKMSWDRSPDQHPLLTKDELSLGMTTTEYEVPYMIL</sequence>
<keyword evidence="1" id="KW-0812">Transmembrane</keyword>
<dbReference type="AlphaFoldDB" id="A0A6A5JZW8"/>
<proteinExistence type="predicted"/>
<feature type="transmembrane region" description="Helical" evidence="1">
    <location>
        <begin position="71"/>
        <end position="91"/>
    </location>
</feature>
<keyword evidence="3" id="KW-1185">Reference proteome</keyword>
<dbReference type="EMBL" id="ML975391">
    <property type="protein sequence ID" value="KAF1830578.1"/>
    <property type="molecule type" value="Genomic_DNA"/>
</dbReference>
<evidence type="ECO:0000256" key="1">
    <source>
        <dbReference type="SAM" id="Phobius"/>
    </source>
</evidence>
<evidence type="ECO:0000313" key="2">
    <source>
        <dbReference type="EMBL" id="KAF1830578.1"/>
    </source>
</evidence>
<keyword evidence="1" id="KW-1133">Transmembrane helix</keyword>
<evidence type="ECO:0000313" key="3">
    <source>
        <dbReference type="Proteomes" id="UP000800040"/>
    </source>
</evidence>
<keyword evidence="1" id="KW-0472">Membrane</keyword>
<accession>A0A6A5JZW8</accession>
<name>A0A6A5JZW8_9PLEO</name>
<reference evidence="2" key="1">
    <citation type="submission" date="2020-01" db="EMBL/GenBank/DDBJ databases">
        <authorList>
            <consortium name="DOE Joint Genome Institute"/>
            <person name="Haridas S."/>
            <person name="Albert R."/>
            <person name="Binder M."/>
            <person name="Bloem J."/>
            <person name="Labutti K."/>
            <person name="Salamov A."/>
            <person name="Andreopoulos B."/>
            <person name="Baker S.E."/>
            <person name="Barry K."/>
            <person name="Bills G."/>
            <person name="Bluhm B.H."/>
            <person name="Cannon C."/>
            <person name="Castanera R."/>
            <person name="Culley D.E."/>
            <person name="Daum C."/>
            <person name="Ezra D."/>
            <person name="Gonzalez J.B."/>
            <person name="Henrissat B."/>
            <person name="Kuo A."/>
            <person name="Liang C."/>
            <person name="Lipzen A."/>
            <person name="Lutzoni F."/>
            <person name="Magnuson J."/>
            <person name="Mondo S."/>
            <person name="Nolan M."/>
            <person name="Ohm R."/>
            <person name="Pangilinan J."/>
            <person name="Park H.-J."/>
            <person name="Ramirez L."/>
            <person name="Alfaro M."/>
            <person name="Sun H."/>
            <person name="Tritt A."/>
            <person name="Yoshinaga Y."/>
            <person name="Zwiers L.-H."/>
            <person name="Turgeon B.G."/>
            <person name="Goodwin S.B."/>
            <person name="Spatafora J.W."/>
            <person name="Crous P.W."/>
            <person name="Grigoriev I.V."/>
        </authorList>
    </citation>
    <scope>NUCLEOTIDE SEQUENCE</scope>
    <source>
        <strain evidence="2">P77</strain>
    </source>
</reference>